<dbReference type="GeneID" id="36487597"/>
<dbReference type="NCBIfam" id="TIGR01067">
    <property type="entry name" value="rplN_bact"/>
    <property type="match status" value="1"/>
</dbReference>
<evidence type="ECO:0000256" key="1">
    <source>
        <dbReference type="ARBA" id="ARBA00010745"/>
    </source>
</evidence>
<evidence type="ECO:0000256" key="2">
    <source>
        <dbReference type="ARBA" id="ARBA00022980"/>
    </source>
</evidence>
<gene>
    <name evidence="4 7" type="primary">rpl14</name>
</gene>
<comment type="subcellular location">
    <subcellularLocation>
        <location evidence="4 6">Plastid</location>
        <location evidence="4 6">Chloroplast</location>
    </subcellularLocation>
</comment>
<dbReference type="PANTHER" id="PTHR11761">
    <property type="entry name" value="50S/60S RIBOSOMAL PROTEIN L14/L23"/>
    <property type="match status" value="1"/>
</dbReference>
<comment type="subunit">
    <text evidence="4 6">Part of the 50S ribosomal subunit.</text>
</comment>
<dbReference type="SMART" id="SM01374">
    <property type="entry name" value="Ribosomal_L14"/>
    <property type="match status" value="1"/>
</dbReference>
<evidence type="ECO:0000256" key="6">
    <source>
        <dbReference type="RuleBase" id="RU003951"/>
    </source>
</evidence>
<accession>A0A2Z6BEM5</accession>
<dbReference type="GO" id="GO:0003735">
    <property type="term" value="F:structural constituent of ribosome"/>
    <property type="evidence" value="ECO:0007669"/>
    <property type="project" value="InterPro"/>
</dbReference>
<keyword evidence="6 7" id="KW-0150">Chloroplast</keyword>
<dbReference type="PANTHER" id="PTHR11761:SF3">
    <property type="entry name" value="LARGE RIBOSOMAL SUBUNIT PROTEIN UL14M"/>
    <property type="match status" value="1"/>
</dbReference>
<keyword evidence="4 6" id="KW-0699">rRNA-binding</keyword>
<keyword evidence="2 4" id="KW-0689">Ribosomal protein</keyword>
<dbReference type="GO" id="GO:0022625">
    <property type="term" value="C:cytosolic large ribosomal subunit"/>
    <property type="evidence" value="ECO:0007669"/>
    <property type="project" value="TreeGrafter"/>
</dbReference>
<dbReference type="CDD" id="cd00337">
    <property type="entry name" value="Ribosomal_uL14"/>
    <property type="match status" value="1"/>
</dbReference>
<dbReference type="GO" id="GO:0070180">
    <property type="term" value="F:large ribosomal subunit rRNA binding"/>
    <property type="evidence" value="ECO:0007669"/>
    <property type="project" value="TreeGrafter"/>
</dbReference>
<organism evidence="7">
    <name type="scientific">Prototheca stagnorum</name>
    <dbReference type="NCBI Taxonomy" id="215448"/>
    <lineage>
        <taxon>Eukaryota</taxon>
        <taxon>Viridiplantae</taxon>
        <taxon>Chlorophyta</taxon>
        <taxon>core chlorophytes</taxon>
        <taxon>Trebouxiophyceae</taxon>
        <taxon>Chlorellales</taxon>
        <taxon>Chlorellaceae</taxon>
        <taxon>Prototheca</taxon>
    </lineage>
</organism>
<dbReference type="InterPro" id="IPR036853">
    <property type="entry name" value="Ribosomal_uL14_sf"/>
</dbReference>
<comment type="function">
    <text evidence="4 6">Binds to 23S rRNA.</text>
</comment>
<dbReference type="RefSeq" id="YP_009478271.1">
    <property type="nucleotide sequence ID" value="NC_037479.1"/>
</dbReference>
<dbReference type="Pfam" id="PF00238">
    <property type="entry name" value="Ribosomal_L14"/>
    <property type="match status" value="1"/>
</dbReference>
<geneLocation type="chloroplast" evidence="7"/>
<keyword evidence="6 7" id="KW-0934">Plastid</keyword>
<evidence type="ECO:0000256" key="5">
    <source>
        <dbReference type="RuleBase" id="RU003949"/>
    </source>
</evidence>
<proteinExistence type="inferred from homology"/>
<evidence type="ECO:0000313" key="7">
    <source>
        <dbReference type="EMBL" id="BBD20178.1"/>
    </source>
</evidence>
<dbReference type="InterPro" id="IPR000218">
    <property type="entry name" value="Ribosomal_uL14"/>
</dbReference>
<reference evidence="7" key="1">
    <citation type="journal article" date="2018" name="Sci. Rep.">
        <title>Multiple losses of photosynthesis and convergent reductive genome evolution in the colourless green algae Prototheca.</title>
        <authorList>
            <person name="Suzuki S."/>
            <person name="Endoh R."/>
            <person name="Manabe R.I."/>
            <person name="Ohkuma M."/>
            <person name="Hirakawa Y."/>
        </authorList>
    </citation>
    <scope>NUCLEOTIDE SEQUENCE</scope>
    <source>
        <strain evidence="7">JCM 9641</strain>
    </source>
</reference>
<keyword evidence="4 6" id="KW-0694">RNA-binding</keyword>
<evidence type="ECO:0000256" key="4">
    <source>
        <dbReference type="HAMAP-Rule" id="MF_01367"/>
    </source>
</evidence>
<dbReference type="GO" id="GO:0009507">
    <property type="term" value="C:chloroplast"/>
    <property type="evidence" value="ECO:0007669"/>
    <property type="project" value="UniProtKB-SubCell"/>
</dbReference>
<evidence type="ECO:0000256" key="3">
    <source>
        <dbReference type="ARBA" id="ARBA00023274"/>
    </source>
</evidence>
<keyword evidence="3 4" id="KW-0687">Ribonucleoprotein</keyword>
<sequence length="119" mass="13256">MIQTQTFLRVADNTGARYIMCIRVLRGSNARIGDSIIAVVKDAIPNGKIKKSEIVRALIVRTLSSLRRKDGTTLRFGENAAIILNKNKNPRGTRIFGPVAREIRKAGYQKILSLAFFVI</sequence>
<dbReference type="InterPro" id="IPR005745">
    <property type="entry name" value="Ribosomal_uL14_bac-type"/>
</dbReference>
<dbReference type="HAMAP" id="MF_01367">
    <property type="entry name" value="Ribosomal_uL14"/>
    <property type="match status" value="1"/>
</dbReference>
<dbReference type="Gene3D" id="2.40.150.20">
    <property type="entry name" value="Ribosomal protein L14"/>
    <property type="match status" value="1"/>
</dbReference>
<name>A0A2Z6BEM5_9CHLO</name>
<dbReference type="SUPFAM" id="SSF50193">
    <property type="entry name" value="Ribosomal protein L14"/>
    <property type="match status" value="1"/>
</dbReference>
<protein>
    <recommendedName>
        <fullName evidence="4">Large ribosomal subunit protein uL14c</fullName>
    </recommendedName>
</protein>
<dbReference type="AlphaFoldDB" id="A0A2Z6BEM5"/>
<dbReference type="GO" id="GO:0006412">
    <property type="term" value="P:translation"/>
    <property type="evidence" value="ECO:0007669"/>
    <property type="project" value="UniProtKB-UniRule"/>
</dbReference>
<comment type="similarity">
    <text evidence="1 4 5">Belongs to the universal ribosomal protein uL14 family.</text>
</comment>
<dbReference type="EMBL" id="AP018372">
    <property type="protein sequence ID" value="BBD20178.1"/>
    <property type="molecule type" value="Genomic_DNA"/>
</dbReference>